<proteinExistence type="predicted"/>
<evidence type="ECO:0000313" key="3">
    <source>
        <dbReference type="Proteomes" id="UP000004995"/>
    </source>
</evidence>
<organism evidence="2 3">
    <name type="scientific">Setaria italica</name>
    <name type="common">Foxtail millet</name>
    <name type="synonym">Panicum italicum</name>
    <dbReference type="NCBI Taxonomy" id="4555"/>
    <lineage>
        <taxon>Eukaryota</taxon>
        <taxon>Viridiplantae</taxon>
        <taxon>Streptophyta</taxon>
        <taxon>Embryophyta</taxon>
        <taxon>Tracheophyta</taxon>
        <taxon>Spermatophyta</taxon>
        <taxon>Magnoliopsida</taxon>
        <taxon>Liliopsida</taxon>
        <taxon>Poales</taxon>
        <taxon>Poaceae</taxon>
        <taxon>PACMAD clade</taxon>
        <taxon>Panicoideae</taxon>
        <taxon>Panicodae</taxon>
        <taxon>Paniceae</taxon>
        <taxon>Cenchrinae</taxon>
        <taxon>Setaria</taxon>
    </lineage>
</organism>
<protein>
    <submittedName>
        <fullName evidence="2">Uncharacterized protein</fullName>
    </submittedName>
</protein>
<keyword evidence="1" id="KW-1133">Transmembrane helix</keyword>
<dbReference type="InParanoid" id="K3ZGG4"/>
<dbReference type="Gramene" id="KQL15536">
    <property type="protein sequence ID" value="KQL15536"/>
    <property type="gene ID" value="SETIT_025666mg"/>
</dbReference>
<dbReference type="EMBL" id="AGNK02001731">
    <property type="status" value="NOT_ANNOTATED_CDS"/>
    <property type="molecule type" value="Genomic_DNA"/>
</dbReference>
<reference evidence="3" key="1">
    <citation type="journal article" date="2012" name="Nat. Biotechnol.">
        <title>Reference genome sequence of the model plant Setaria.</title>
        <authorList>
            <person name="Bennetzen J.L."/>
            <person name="Schmutz J."/>
            <person name="Wang H."/>
            <person name="Percifield R."/>
            <person name="Hawkins J."/>
            <person name="Pontaroli A.C."/>
            <person name="Estep M."/>
            <person name="Feng L."/>
            <person name="Vaughn J.N."/>
            <person name="Grimwood J."/>
            <person name="Jenkins J."/>
            <person name="Barry K."/>
            <person name="Lindquist E."/>
            <person name="Hellsten U."/>
            <person name="Deshpande S."/>
            <person name="Wang X."/>
            <person name="Wu X."/>
            <person name="Mitros T."/>
            <person name="Triplett J."/>
            <person name="Yang X."/>
            <person name="Ye C.Y."/>
            <person name="Mauro-Herrera M."/>
            <person name="Wang L."/>
            <person name="Li P."/>
            <person name="Sharma M."/>
            <person name="Sharma R."/>
            <person name="Ronald P.C."/>
            <person name="Panaud O."/>
            <person name="Kellogg E.A."/>
            <person name="Brutnell T.P."/>
            <person name="Doust A.N."/>
            <person name="Tuskan G.A."/>
            <person name="Rokhsar D."/>
            <person name="Devos K.M."/>
        </authorList>
    </citation>
    <scope>NUCLEOTIDE SEQUENCE [LARGE SCALE GENOMIC DNA]</scope>
    <source>
        <strain evidence="3">cv. Yugu1</strain>
    </source>
</reference>
<sequence length="43" mass="4832">MEKRRGDGDRYGQRRRILDLTLVVVVVVAASGMPNFNASWPSI</sequence>
<name>K3ZGG4_SETIT</name>
<feature type="transmembrane region" description="Helical" evidence="1">
    <location>
        <begin position="20"/>
        <end position="40"/>
    </location>
</feature>
<dbReference type="HOGENOM" id="CLU_3243097_0_0_1"/>
<keyword evidence="1" id="KW-0812">Transmembrane</keyword>
<evidence type="ECO:0000256" key="1">
    <source>
        <dbReference type="SAM" id="Phobius"/>
    </source>
</evidence>
<dbReference type="AlphaFoldDB" id="K3ZGG4"/>
<evidence type="ECO:0000313" key="2">
    <source>
        <dbReference type="EnsemblPlants" id="KQL15536"/>
    </source>
</evidence>
<accession>K3ZGG4</accession>
<dbReference type="Proteomes" id="UP000004995">
    <property type="component" value="Unassembled WGS sequence"/>
</dbReference>
<reference evidence="2" key="2">
    <citation type="submission" date="2018-08" db="UniProtKB">
        <authorList>
            <consortium name="EnsemblPlants"/>
        </authorList>
    </citation>
    <scope>IDENTIFICATION</scope>
    <source>
        <strain evidence="2">Yugu1</strain>
    </source>
</reference>
<keyword evidence="1" id="KW-0472">Membrane</keyword>
<keyword evidence="3" id="KW-1185">Reference proteome</keyword>
<dbReference type="EnsemblPlants" id="KQL15536">
    <property type="protein sequence ID" value="KQL15536"/>
    <property type="gene ID" value="SETIT_025666mg"/>
</dbReference>